<comment type="caution">
    <text evidence="1">The sequence shown here is derived from an EMBL/GenBank/DDBJ whole genome shotgun (WGS) entry which is preliminary data.</text>
</comment>
<keyword evidence="2" id="KW-1185">Reference proteome</keyword>
<dbReference type="EMBL" id="MU003525">
    <property type="protein sequence ID" value="KAF2466412.1"/>
    <property type="molecule type" value="Genomic_DNA"/>
</dbReference>
<name>A0ACB6QHP6_9PLEO</name>
<proteinExistence type="predicted"/>
<dbReference type="Proteomes" id="UP000799755">
    <property type="component" value="Unassembled WGS sequence"/>
</dbReference>
<evidence type="ECO:0000313" key="2">
    <source>
        <dbReference type="Proteomes" id="UP000799755"/>
    </source>
</evidence>
<protein>
    <submittedName>
        <fullName evidence="1">Uncharacterized protein</fullName>
    </submittedName>
</protein>
<reference evidence="1" key="1">
    <citation type="journal article" date="2020" name="Stud. Mycol.">
        <title>101 Dothideomycetes genomes: a test case for predicting lifestyles and emergence of pathogens.</title>
        <authorList>
            <person name="Haridas S."/>
            <person name="Albert R."/>
            <person name="Binder M."/>
            <person name="Bloem J."/>
            <person name="Labutti K."/>
            <person name="Salamov A."/>
            <person name="Andreopoulos B."/>
            <person name="Baker S."/>
            <person name="Barry K."/>
            <person name="Bills G."/>
            <person name="Bluhm B."/>
            <person name="Cannon C."/>
            <person name="Castanera R."/>
            <person name="Culley D."/>
            <person name="Daum C."/>
            <person name="Ezra D."/>
            <person name="Gonzalez J."/>
            <person name="Henrissat B."/>
            <person name="Kuo A."/>
            <person name="Liang C."/>
            <person name="Lipzen A."/>
            <person name="Lutzoni F."/>
            <person name="Magnuson J."/>
            <person name="Mondo S."/>
            <person name="Nolan M."/>
            <person name="Ohm R."/>
            <person name="Pangilinan J."/>
            <person name="Park H.-J."/>
            <person name="Ramirez L."/>
            <person name="Alfaro M."/>
            <person name="Sun H."/>
            <person name="Tritt A."/>
            <person name="Yoshinaga Y."/>
            <person name="Zwiers L.-H."/>
            <person name="Turgeon B."/>
            <person name="Goodwin S."/>
            <person name="Spatafora J."/>
            <person name="Crous P."/>
            <person name="Grigoriev I."/>
        </authorList>
    </citation>
    <scope>NUCLEOTIDE SEQUENCE</scope>
    <source>
        <strain evidence="1">ATCC 200398</strain>
    </source>
</reference>
<organism evidence="1 2">
    <name type="scientific">Lindgomyces ingoldianus</name>
    <dbReference type="NCBI Taxonomy" id="673940"/>
    <lineage>
        <taxon>Eukaryota</taxon>
        <taxon>Fungi</taxon>
        <taxon>Dikarya</taxon>
        <taxon>Ascomycota</taxon>
        <taxon>Pezizomycotina</taxon>
        <taxon>Dothideomycetes</taxon>
        <taxon>Pleosporomycetidae</taxon>
        <taxon>Pleosporales</taxon>
        <taxon>Lindgomycetaceae</taxon>
        <taxon>Lindgomyces</taxon>
    </lineage>
</organism>
<evidence type="ECO:0000313" key="1">
    <source>
        <dbReference type="EMBL" id="KAF2466412.1"/>
    </source>
</evidence>
<gene>
    <name evidence="1" type="ORF">BDR25DRAFT_306206</name>
</gene>
<accession>A0ACB6QHP6</accession>
<sequence length="111" mass="13365">MAEESQIWKHGVDGYLEDTWRDSKRWDFKMEDIDLETGKKVFFHVGTADVNTPGWTNRGMHERVKGSRIFMYGGKTHYDTTASYPIEWQFLKERWKDQKWLEEQRERGFLG</sequence>